<dbReference type="AlphaFoldDB" id="A0AAV7MJE6"/>
<comment type="caution">
    <text evidence="3">The sequence shown here is derived from an EMBL/GenBank/DDBJ whole genome shotgun (WGS) entry which is preliminary data.</text>
</comment>
<name>A0AAV7MJE6_PLEWA</name>
<feature type="compositionally biased region" description="Polar residues" evidence="1">
    <location>
        <begin position="73"/>
        <end position="90"/>
    </location>
</feature>
<feature type="region of interest" description="Disordered" evidence="1">
    <location>
        <begin position="68"/>
        <end position="260"/>
    </location>
</feature>
<organism evidence="3 4">
    <name type="scientific">Pleurodeles waltl</name>
    <name type="common">Iberian ribbed newt</name>
    <dbReference type="NCBI Taxonomy" id="8319"/>
    <lineage>
        <taxon>Eukaryota</taxon>
        <taxon>Metazoa</taxon>
        <taxon>Chordata</taxon>
        <taxon>Craniata</taxon>
        <taxon>Vertebrata</taxon>
        <taxon>Euteleostomi</taxon>
        <taxon>Amphibia</taxon>
        <taxon>Batrachia</taxon>
        <taxon>Caudata</taxon>
        <taxon>Salamandroidea</taxon>
        <taxon>Salamandridae</taxon>
        <taxon>Pleurodelinae</taxon>
        <taxon>Pleurodeles</taxon>
    </lineage>
</organism>
<sequence length="366" mass="41016">MFLVGSILLSGRVTLVPHCLNYLGGVNHEREMAFDDEVEGLGTVGELKYDLAVWHQVMVQHETEDLVAATPGTPASKTTGPKLDSATNVKVNALLKASREETQMKKSERAKKGTLKGQAPKDQAPPGPGLEEKKTTEDPKVEPTISGDPAPLTENENPAGDPTPREKEEGKATHLREKGGQQWFEEGVKEERIRVKSQWLRDKCRKEKEKKEERPQVTAKGKQAPPLEASLPKPKQEEEMEEEEGHQGPKQAGRKWQRQRKKDFYIRKKLITSQAEQQDEDCIIVNSDSKDDLENTWGTLEMPDLDIQTALQELHLQLAMMMATRVPADKAQWAGIPKVEAKILLKAAEEAKEQGRKNRQAAQHPQ</sequence>
<dbReference type="Proteomes" id="UP001066276">
    <property type="component" value="Chromosome 9"/>
</dbReference>
<evidence type="ECO:0000313" key="3">
    <source>
        <dbReference type="EMBL" id="KAJ1103481.1"/>
    </source>
</evidence>
<protein>
    <submittedName>
        <fullName evidence="3">Uncharacterized protein</fullName>
    </submittedName>
</protein>
<reference evidence="3" key="1">
    <citation type="journal article" date="2022" name="bioRxiv">
        <title>Sequencing and chromosome-scale assembly of the giantPleurodeles waltlgenome.</title>
        <authorList>
            <person name="Brown T."/>
            <person name="Elewa A."/>
            <person name="Iarovenko S."/>
            <person name="Subramanian E."/>
            <person name="Araus A.J."/>
            <person name="Petzold A."/>
            <person name="Susuki M."/>
            <person name="Suzuki K.-i.T."/>
            <person name="Hayashi T."/>
            <person name="Toyoda A."/>
            <person name="Oliveira C."/>
            <person name="Osipova E."/>
            <person name="Leigh N.D."/>
            <person name="Simon A."/>
            <person name="Yun M.H."/>
        </authorList>
    </citation>
    <scope>NUCLEOTIDE SEQUENCE</scope>
    <source>
        <strain evidence="3">20211129_DDA</strain>
        <tissue evidence="3">Liver</tissue>
    </source>
</reference>
<gene>
    <name evidence="3" type="ORF">NDU88_000904</name>
</gene>
<evidence type="ECO:0000256" key="1">
    <source>
        <dbReference type="SAM" id="MobiDB-lite"/>
    </source>
</evidence>
<dbReference type="EMBL" id="JANPWB010000013">
    <property type="protein sequence ID" value="KAJ1103481.1"/>
    <property type="molecule type" value="Genomic_DNA"/>
</dbReference>
<feature type="compositionally biased region" description="Basic and acidic residues" evidence="1">
    <location>
        <begin position="186"/>
        <end position="215"/>
    </location>
</feature>
<accession>A0AAV7MJE6</accession>
<feature type="compositionally biased region" description="Basic and acidic residues" evidence="1">
    <location>
        <begin position="130"/>
        <end position="141"/>
    </location>
</feature>
<proteinExistence type="predicted"/>
<feature type="compositionally biased region" description="Basic and acidic residues" evidence="1">
    <location>
        <begin position="163"/>
        <end position="179"/>
    </location>
</feature>
<keyword evidence="2" id="KW-0732">Signal</keyword>
<feature type="signal peptide" evidence="2">
    <location>
        <begin position="1"/>
        <end position="15"/>
    </location>
</feature>
<keyword evidence="4" id="KW-1185">Reference proteome</keyword>
<feature type="chain" id="PRO_5043619575" evidence="2">
    <location>
        <begin position="16"/>
        <end position="366"/>
    </location>
</feature>
<evidence type="ECO:0000313" key="4">
    <source>
        <dbReference type="Proteomes" id="UP001066276"/>
    </source>
</evidence>
<evidence type="ECO:0000256" key="2">
    <source>
        <dbReference type="SAM" id="SignalP"/>
    </source>
</evidence>
<feature type="compositionally biased region" description="Basic and acidic residues" evidence="1">
    <location>
        <begin position="97"/>
        <end position="111"/>
    </location>
</feature>